<evidence type="ECO:0000313" key="2">
    <source>
        <dbReference type="Proteomes" id="UP000494182"/>
    </source>
</evidence>
<dbReference type="GO" id="GO:0016787">
    <property type="term" value="F:hydrolase activity"/>
    <property type="evidence" value="ECO:0007669"/>
    <property type="project" value="UniProtKB-KW"/>
</dbReference>
<name>A0A6P3BMN8_9BURK</name>
<gene>
    <name evidence="1" type="ORF">BCO71171_06675</name>
</gene>
<evidence type="ECO:0000313" key="1">
    <source>
        <dbReference type="EMBL" id="VWD61572.1"/>
    </source>
</evidence>
<accession>A0A6P3BMN8</accession>
<reference evidence="1 2" key="1">
    <citation type="submission" date="2019-09" db="EMBL/GenBank/DDBJ databases">
        <authorList>
            <person name="Depoorter E."/>
        </authorList>
    </citation>
    <scope>NUCLEOTIDE SEQUENCE [LARGE SCALE GENOMIC DNA]</scope>
    <source>
        <strain evidence="1">R-71171</strain>
    </source>
</reference>
<protein>
    <submittedName>
        <fullName evidence="1">Alpha/beta hydrolase family protein</fullName>
    </submittedName>
</protein>
<keyword evidence="1" id="KW-0378">Hydrolase</keyword>
<dbReference type="InterPro" id="IPR010662">
    <property type="entry name" value="RBBP9/YdeN"/>
</dbReference>
<dbReference type="RefSeq" id="WP_174976091.1">
    <property type="nucleotide sequence ID" value="NZ_CABVQT010000025.1"/>
</dbReference>
<sequence>MDQTIVIVPGIGNSGPDHWQSHWEAALPGAVRIAPASWDAPDLRDWMAALDEAVAQAATPPVVICHSLGCLLFAHWRAASTRVVRAAWLVAVPDSGGPRFPVAARAFADVPEGDFASFPVLAIASSDDGYDPAGRGIAWASERGATPLLLGPRGHLNTEAGLAEWPEGRALFTAFMAGLQG</sequence>
<dbReference type="AlphaFoldDB" id="A0A6P3BMN8"/>
<proteinExistence type="predicted"/>
<dbReference type="Gene3D" id="3.40.50.1820">
    <property type="entry name" value="alpha/beta hydrolase"/>
    <property type="match status" value="1"/>
</dbReference>
<dbReference type="InterPro" id="IPR029058">
    <property type="entry name" value="AB_hydrolase_fold"/>
</dbReference>
<dbReference type="Proteomes" id="UP000494182">
    <property type="component" value="Unassembled WGS sequence"/>
</dbReference>
<dbReference type="EMBL" id="CABVQT010000025">
    <property type="protein sequence ID" value="VWD61572.1"/>
    <property type="molecule type" value="Genomic_DNA"/>
</dbReference>
<organism evidence="1 2">
    <name type="scientific">Burkholderia contaminans</name>
    <dbReference type="NCBI Taxonomy" id="488447"/>
    <lineage>
        <taxon>Bacteria</taxon>
        <taxon>Pseudomonadati</taxon>
        <taxon>Pseudomonadota</taxon>
        <taxon>Betaproteobacteria</taxon>
        <taxon>Burkholderiales</taxon>
        <taxon>Burkholderiaceae</taxon>
        <taxon>Burkholderia</taxon>
        <taxon>Burkholderia cepacia complex</taxon>
    </lineage>
</organism>
<dbReference type="SUPFAM" id="SSF53474">
    <property type="entry name" value="alpha/beta-Hydrolases"/>
    <property type="match status" value="1"/>
</dbReference>
<dbReference type="Pfam" id="PF06821">
    <property type="entry name" value="Ser_hydrolase"/>
    <property type="match status" value="1"/>
</dbReference>